<keyword evidence="6" id="KW-0131">Cell cycle</keyword>
<reference evidence="7 8" key="1">
    <citation type="submission" date="2024-10" db="EMBL/GenBank/DDBJ databases">
        <title>The Natural Products Discovery Center: Release of the First 8490 Sequenced Strains for Exploring Actinobacteria Biosynthetic Diversity.</title>
        <authorList>
            <person name="Kalkreuter E."/>
            <person name="Kautsar S.A."/>
            <person name="Yang D."/>
            <person name="Bader C.D."/>
            <person name="Teijaro C.N."/>
            <person name="Fluegel L."/>
            <person name="Davis C.M."/>
            <person name="Simpson J.R."/>
            <person name="Lauterbach L."/>
            <person name="Steele A.D."/>
            <person name="Gui C."/>
            <person name="Meng S."/>
            <person name="Li G."/>
            <person name="Viehrig K."/>
            <person name="Ye F."/>
            <person name="Su P."/>
            <person name="Kiefer A.F."/>
            <person name="Nichols A."/>
            <person name="Cepeda A.J."/>
            <person name="Yan W."/>
            <person name="Fan B."/>
            <person name="Jiang Y."/>
            <person name="Adhikari A."/>
            <person name="Zheng C.-J."/>
            <person name="Schuster L."/>
            <person name="Cowan T.M."/>
            <person name="Smanski M.J."/>
            <person name="Chevrette M.G."/>
            <person name="De Carvalho L.P.S."/>
            <person name="Shen B."/>
        </authorList>
    </citation>
    <scope>NUCLEOTIDE SEQUENCE [LARGE SCALE GENOMIC DNA]</scope>
    <source>
        <strain evidence="7 8">NPDC050545</strain>
    </source>
</reference>
<evidence type="ECO:0000256" key="3">
    <source>
        <dbReference type="ARBA" id="ARBA00022618"/>
    </source>
</evidence>
<sequence>MREVTISQGLTMWTARHGNGGLHAWLHFDPDEPFEVELELLLDGSTFVSWVFDRSLLARGAEELAGEGRVRIAPHVVPGFLLLELCPADGGEPIVCSASALVIADFLARTYVAAPPEMAQGLAVAELEDFLTGLLGEGAA</sequence>
<keyword evidence="8" id="KW-1185">Reference proteome</keyword>
<evidence type="ECO:0000256" key="6">
    <source>
        <dbReference type="ARBA" id="ARBA00023306"/>
    </source>
</evidence>
<comment type="subcellular location">
    <subcellularLocation>
        <location evidence="1">Cell septum</location>
    </subcellularLocation>
</comment>
<dbReference type="InterPro" id="IPR006776">
    <property type="entry name" value="SsgB"/>
</dbReference>
<comment type="similarity">
    <text evidence="2">Belongs to the SsgA family.</text>
</comment>
<dbReference type="InterPro" id="IPR038658">
    <property type="entry name" value="SsgB_sf"/>
</dbReference>
<proteinExistence type="inferred from homology"/>
<gene>
    <name evidence="7" type="ORF">ACIBG2_40430</name>
</gene>
<keyword evidence="4" id="KW-0749">Sporulation</keyword>
<keyword evidence="5" id="KW-0717">Septation</keyword>
<accession>A0ABW7Z6A2</accession>
<evidence type="ECO:0000313" key="7">
    <source>
        <dbReference type="EMBL" id="MFI6503708.1"/>
    </source>
</evidence>
<dbReference type="RefSeq" id="WP_397089465.1">
    <property type="nucleotide sequence ID" value="NZ_JBITGY010000012.1"/>
</dbReference>
<dbReference type="Gene3D" id="2.30.31.20">
    <property type="entry name" value="Sporulation-specific cell division protein SsgB"/>
    <property type="match status" value="1"/>
</dbReference>
<dbReference type="Proteomes" id="UP001612741">
    <property type="component" value="Unassembled WGS sequence"/>
</dbReference>
<evidence type="ECO:0000256" key="1">
    <source>
        <dbReference type="ARBA" id="ARBA00004431"/>
    </source>
</evidence>
<name>A0ABW7Z6A2_9ACTN</name>
<evidence type="ECO:0000256" key="5">
    <source>
        <dbReference type="ARBA" id="ARBA00023210"/>
    </source>
</evidence>
<dbReference type="EMBL" id="JBITGY010000012">
    <property type="protein sequence ID" value="MFI6503708.1"/>
    <property type="molecule type" value="Genomic_DNA"/>
</dbReference>
<keyword evidence="3" id="KW-0132">Cell division</keyword>
<comment type="caution">
    <text evidence="7">The sequence shown here is derived from an EMBL/GenBank/DDBJ whole genome shotgun (WGS) entry which is preliminary data.</text>
</comment>
<evidence type="ECO:0000256" key="2">
    <source>
        <dbReference type="ARBA" id="ARBA00009323"/>
    </source>
</evidence>
<protein>
    <submittedName>
        <fullName evidence="7">SsgA family sporulation/cell division regulator</fullName>
    </submittedName>
</protein>
<dbReference type="Pfam" id="PF04686">
    <property type="entry name" value="SsgA"/>
    <property type="match status" value="1"/>
</dbReference>
<organism evidence="7 8">
    <name type="scientific">Nonomuraea typhae</name>
    <dbReference type="NCBI Taxonomy" id="2603600"/>
    <lineage>
        <taxon>Bacteria</taxon>
        <taxon>Bacillati</taxon>
        <taxon>Actinomycetota</taxon>
        <taxon>Actinomycetes</taxon>
        <taxon>Streptosporangiales</taxon>
        <taxon>Streptosporangiaceae</taxon>
        <taxon>Nonomuraea</taxon>
    </lineage>
</organism>
<evidence type="ECO:0000313" key="8">
    <source>
        <dbReference type="Proteomes" id="UP001612741"/>
    </source>
</evidence>
<evidence type="ECO:0000256" key="4">
    <source>
        <dbReference type="ARBA" id="ARBA00022969"/>
    </source>
</evidence>